<protein>
    <submittedName>
        <fullName evidence="3">AMP-binding protein</fullName>
    </submittedName>
</protein>
<evidence type="ECO:0000259" key="2">
    <source>
        <dbReference type="Pfam" id="PF00501"/>
    </source>
</evidence>
<dbReference type="RefSeq" id="WP_206970016.1">
    <property type="nucleotide sequence ID" value="NZ_JAFLRJ010001315.1"/>
</dbReference>
<evidence type="ECO:0000256" key="1">
    <source>
        <dbReference type="SAM" id="MobiDB-lite"/>
    </source>
</evidence>
<dbReference type="SUPFAM" id="SSF56801">
    <property type="entry name" value="Acetyl-CoA synthetase-like"/>
    <property type="match status" value="1"/>
</dbReference>
<feature type="region of interest" description="Disordered" evidence="1">
    <location>
        <begin position="94"/>
        <end position="123"/>
    </location>
</feature>
<proteinExistence type="predicted"/>
<dbReference type="GO" id="GO:0044550">
    <property type="term" value="P:secondary metabolite biosynthetic process"/>
    <property type="evidence" value="ECO:0007669"/>
    <property type="project" value="TreeGrafter"/>
</dbReference>
<dbReference type="AlphaFoldDB" id="A0A939FIX1"/>
<keyword evidence="4" id="KW-1185">Reference proteome</keyword>
<comment type="caution">
    <text evidence="3">The sequence shown here is derived from an EMBL/GenBank/DDBJ whole genome shotgun (WGS) entry which is preliminary data.</text>
</comment>
<dbReference type="GO" id="GO:0005829">
    <property type="term" value="C:cytosol"/>
    <property type="evidence" value="ECO:0007669"/>
    <property type="project" value="TreeGrafter"/>
</dbReference>
<organism evidence="3 4">
    <name type="scientific">Streptomyces beijiangensis</name>
    <dbReference type="NCBI Taxonomy" id="163361"/>
    <lineage>
        <taxon>Bacteria</taxon>
        <taxon>Bacillati</taxon>
        <taxon>Actinomycetota</taxon>
        <taxon>Actinomycetes</taxon>
        <taxon>Kitasatosporales</taxon>
        <taxon>Streptomycetaceae</taxon>
        <taxon>Streptomyces</taxon>
    </lineage>
</organism>
<dbReference type="GO" id="GO:0043041">
    <property type="term" value="P:amino acid activation for nonribosomal peptide biosynthetic process"/>
    <property type="evidence" value="ECO:0007669"/>
    <property type="project" value="TreeGrafter"/>
</dbReference>
<dbReference type="Gene3D" id="3.40.50.980">
    <property type="match status" value="2"/>
</dbReference>
<dbReference type="PANTHER" id="PTHR45527:SF1">
    <property type="entry name" value="FATTY ACID SYNTHASE"/>
    <property type="match status" value="1"/>
</dbReference>
<reference evidence="3" key="1">
    <citation type="submission" date="2021-03" db="EMBL/GenBank/DDBJ databases">
        <title>Streptomyces poriferae sp. nov., a novel marine sponge-derived Actinobacteria species with anti-MRSA activity.</title>
        <authorList>
            <person name="Sandoval-Powers M."/>
            <person name="Kralova S."/>
            <person name="Nguyen G.-S."/>
            <person name="Fawwal D."/>
            <person name="Degnes K."/>
            <person name="Klinkenberg G."/>
            <person name="Sletta H."/>
            <person name="Wentzel A."/>
            <person name="Liles M.R."/>
        </authorList>
    </citation>
    <scope>NUCLEOTIDE SEQUENCE</scope>
    <source>
        <strain evidence="3">DSM 41794</strain>
    </source>
</reference>
<feature type="non-terminal residue" evidence="3">
    <location>
        <position position="123"/>
    </location>
</feature>
<evidence type="ECO:0000313" key="4">
    <source>
        <dbReference type="Proteomes" id="UP000664167"/>
    </source>
</evidence>
<dbReference type="Proteomes" id="UP000664167">
    <property type="component" value="Unassembled WGS sequence"/>
</dbReference>
<evidence type="ECO:0000313" key="3">
    <source>
        <dbReference type="EMBL" id="MBO0518172.1"/>
    </source>
</evidence>
<name>A0A939FIX1_9ACTN</name>
<dbReference type="InterPro" id="IPR000873">
    <property type="entry name" value="AMP-dep_synth/lig_dom"/>
</dbReference>
<feature type="non-terminal residue" evidence="3">
    <location>
        <position position="1"/>
    </location>
</feature>
<dbReference type="GO" id="GO:0031177">
    <property type="term" value="F:phosphopantetheine binding"/>
    <property type="evidence" value="ECO:0007669"/>
    <property type="project" value="TreeGrafter"/>
</dbReference>
<gene>
    <name evidence="3" type="ORF">J0695_41635</name>
</gene>
<dbReference type="EMBL" id="JAFLRJ010001315">
    <property type="protein sequence ID" value="MBO0518172.1"/>
    <property type="molecule type" value="Genomic_DNA"/>
</dbReference>
<dbReference type="PANTHER" id="PTHR45527">
    <property type="entry name" value="NONRIBOSOMAL PEPTIDE SYNTHETASE"/>
    <property type="match status" value="1"/>
</dbReference>
<sequence length="123" mass="12525">LTALVEAQVARTPEAPAVAAPAEPLTYTELNARAERLADALVACGVGPETVVSVVLPRTANTVVALLGVLKAGGAYLPVDPAYATARLEHAQERHDRVRRARPASATTAGASGVRATCASTSA</sequence>
<feature type="domain" description="AMP-dependent synthetase/ligase" evidence="2">
    <location>
        <begin position="6"/>
        <end position="92"/>
    </location>
</feature>
<accession>A0A939FIX1</accession>
<dbReference type="Pfam" id="PF00501">
    <property type="entry name" value="AMP-binding"/>
    <property type="match status" value="1"/>
</dbReference>